<organism evidence="1">
    <name type="scientific">marine metagenome</name>
    <dbReference type="NCBI Taxonomy" id="408172"/>
    <lineage>
        <taxon>unclassified sequences</taxon>
        <taxon>metagenomes</taxon>
        <taxon>ecological metagenomes</taxon>
    </lineage>
</organism>
<gene>
    <name evidence="1" type="ORF">METZ01_LOCUS223698</name>
</gene>
<dbReference type="AlphaFoldDB" id="A0A382G8A4"/>
<dbReference type="EMBL" id="UINC01053838">
    <property type="protein sequence ID" value="SVB70844.1"/>
    <property type="molecule type" value="Genomic_DNA"/>
</dbReference>
<dbReference type="Gene3D" id="3.40.710.10">
    <property type="entry name" value="DD-peptidase/beta-lactamase superfamily"/>
    <property type="match status" value="1"/>
</dbReference>
<dbReference type="SUPFAM" id="SSF56601">
    <property type="entry name" value="beta-lactamase/transpeptidase-like"/>
    <property type="match status" value="1"/>
</dbReference>
<evidence type="ECO:0008006" key="2">
    <source>
        <dbReference type="Google" id="ProtNLM"/>
    </source>
</evidence>
<evidence type="ECO:0000313" key="1">
    <source>
        <dbReference type="EMBL" id="SVB70844.1"/>
    </source>
</evidence>
<sequence length="382" mass="44108">MKKLLGILVLGLLLSGNAFAKKNKNTWDYPLLAYKGWEIKGSDNHYKFKSNLRQDKNVLKEFKNNKETGIISYLLFEDDKIVIDVSDIPISVEGDKIIDGLLPSHSMGKSLVSYVTGHAICEGYIDNVNVKLNDWPLIKNTLYEDSILLDLLNMKAGDQKWVGERMKNGSDNRIKGPMKENVNVIGLMKVMNEYLRGSEKSKLIYNYSALTTNVVMNYVKHKTDGNWEKLLHKVFNEHVGVKNSVYFQKSKKYLKTDFDSARYSFYATRYDYLRIAKAMLDDWHNDTCAGKYLKTIYKNRIKKKDNTKEPDDVGLYTKTYGGQFHFDIFGLKKTRKIIGMSGFAGQQILIDLDNKRIIVVNSLFKNYNWKKIVHSEIKKGKR</sequence>
<proteinExistence type="predicted"/>
<protein>
    <recommendedName>
        <fullName evidence="2">Beta-lactamase-related domain-containing protein</fullName>
    </recommendedName>
</protein>
<dbReference type="InterPro" id="IPR012338">
    <property type="entry name" value="Beta-lactam/transpept-like"/>
</dbReference>
<reference evidence="1" key="1">
    <citation type="submission" date="2018-05" db="EMBL/GenBank/DDBJ databases">
        <authorList>
            <person name="Lanie J.A."/>
            <person name="Ng W.-L."/>
            <person name="Kazmierczak K.M."/>
            <person name="Andrzejewski T.M."/>
            <person name="Davidsen T.M."/>
            <person name="Wayne K.J."/>
            <person name="Tettelin H."/>
            <person name="Glass J.I."/>
            <person name="Rusch D."/>
            <person name="Podicherti R."/>
            <person name="Tsui H.-C.T."/>
            <person name="Winkler M.E."/>
        </authorList>
    </citation>
    <scope>NUCLEOTIDE SEQUENCE</scope>
</reference>
<name>A0A382G8A4_9ZZZZ</name>
<accession>A0A382G8A4</accession>